<protein>
    <submittedName>
        <fullName evidence="2">Uncharacterized protein</fullName>
    </submittedName>
</protein>
<name>A0A8R1TLH5_ONCVO</name>
<keyword evidence="3" id="KW-1185">Reference proteome</keyword>
<reference evidence="3" key="1">
    <citation type="submission" date="2013-10" db="EMBL/GenBank/DDBJ databases">
        <title>Genome sequencing of Onchocerca volvulus.</title>
        <authorList>
            <person name="Cotton J."/>
            <person name="Tsai J."/>
            <person name="Stanley E."/>
            <person name="Tracey A."/>
            <person name="Holroyd N."/>
            <person name="Lustigman S."/>
            <person name="Berriman M."/>
        </authorList>
    </citation>
    <scope>NUCLEOTIDE SEQUENCE</scope>
</reference>
<dbReference type="Proteomes" id="UP000024404">
    <property type="component" value="Unassembled WGS sequence"/>
</dbReference>
<reference evidence="2" key="2">
    <citation type="submission" date="2022-06" db="UniProtKB">
        <authorList>
            <consortium name="EnsemblMetazoa"/>
        </authorList>
    </citation>
    <scope>IDENTIFICATION</scope>
</reference>
<dbReference type="EnsemblMetazoa" id="OVOC11872.1">
    <property type="protein sequence ID" value="OVOC11872.1"/>
    <property type="gene ID" value="WBGene00248681"/>
</dbReference>
<evidence type="ECO:0000313" key="3">
    <source>
        <dbReference type="Proteomes" id="UP000024404"/>
    </source>
</evidence>
<dbReference type="EMBL" id="CMVM020000016">
    <property type="status" value="NOT_ANNOTATED_CDS"/>
    <property type="molecule type" value="Genomic_DNA"/>
</dbReference>
<accession>A0A8R1TLH5</accession>
<organism evidence="2 3">
    <name type="scientific">Onchocerca volvulus</name>
    <dbReference type="NCBI Taxonomy" id="6282"/>
    <lineage>
        <taxon>Eukaryota</taxon>
        <taxon>Metazoa</taxon>
        <taxon>Ecdysozoa</taxon>
        <taxon>Nematoda</taxon>
        <taxon>Chromadorea</taxon>
        <taxon>Rhabditida</taxon>
        <taxon>Spirurina</taxon>
        <taxon>Spiruromorpha</taxon>
        <taxon>Filarioidea</taxon>
        <taxon>Onchocercidae</taxon>
        <taxon>Onchocerca</taxon>
    </lineage>
</organism>
<keyword evidence="1" id="KW-0732">Signal</keyword>
<dbReference type="AlphaFoldDB" id="A0A8R1TLH5"/>
<feature type="signal peptide" evidence="1">
    <location>
        <begin position="1"/>
        <end position="24"/>
    </location>
</feature>
<sequence length="92" mass="10037">MCVERAILFIFGLLEIDVLHNVCSGPLLSGRYQGFEVSVGLGTVAIGELAGIAHDFHNILIGIEFCDLFLLQHSADDSSFVDIIQIPAKYKT</sequence>
<proteinExistence type="predicted"/>
<feature type="chain" id="PRO_5035752116" evidence="1">
    <location>
        <begin position="25"/>
        <end position="92"/>
    </location>
</feature>
<evidence type="ECO:0000256" key="1">
    <source>
        <dbReference type="SAM" id="SignalP"/>
    </source>
</evidence>
<evidence type="ECO:0000313" key="2">
    <source>
        <dbReference type="EnsemblMetazoa" id="OVOC11872.1"/>
    </source>
</evidence>